<dbReference type="Proteomes" id="UP000640489">
    <property type="component" value="Unassembled WGS sequence"/>
</dbReference>
<sequence length="167" mass="18469">MGPEDEAELREALRLARRELKLARGRQEVAEEAIQRVRRQRAALRRQVRSSTDALARLLSERYWAEQPSGLAARLRPGGDGAGAERARVAAVEASGLFDGGWYLRHRPDAVRDLVSPALHYVRITDNSADPGPDFDTQAYLEDHPEARGSDLPALLHHLGHDPGARG</sequence>
<dbReference type="RefSeq" id="WP_194706213.1">
    <property type="nucleotide sequence ID" value="NZ_JADKPN010000003.1"/>
</dbReference>
<keyword evidence="1" id="KW-0175">Coiled coil</keyword>
<keyword evidence="4" id="KW-1185">Reference proteome</keyword>
<name>A0A930V8S9_9ACTN</name>
<evidence type="ECO:0000256" key="1">
    <source>
        <dbReference type="SAM" id="Coils"/>
    </source>
</evidence>
<organism evidence="3 4">
    <name type="scientific">Nocardioides islandensis</name>
    <dbReference type="NCBI Taxonomy" id="433663"/>
    <lineage>
        <taxon>Bacteria</taxon>
        <taxon>Bacillati</taxon>
        <taxon>Actinomycetota</taxon>
        <taxon>Actinomycetes</taxon>
        <taxon>Propionibacteriales</taxon>
        <taxon>Nocardioidaceae</taxon>
        <taxon>Nocardioides</taxon>
    </lineage>
</organism>
<proteinExistence type="predicted"/>
<protein>
    <submittedName>
        <fullName evidence="3">Uncharacterized protein</fullName>
    </submittedName>
</protein>
<evidence type="ECO:0000256" key="2">
    <source>
        <dbReference type="SAM" id="MobiDB-lite"/>
    </source>
</evidence>
<comment type="caution">
    <text evidence="3">The sequence shown here is derived from an EMBL/GenBank/DDBJ whole genome shotgun (WGS) entry which is preliminary data.</text>
</comment>
<evidence type="ECO:0000313" key="4">
    <source>
        <dbReference type="Proteomes" id="UP000640489"/>
    </source>
</evidence>
<accession>A0A930V8S9</accession>
<dbReference type="AlphaFoldDB" id="A0A930V8S9"/>
<gene>
    <name evidence="3" type="ORF">ISU07_07780</name>
</gene>
<feature type="coiled-coil region" evidence="1">
    <location>
        <begin position="6"/>
        <end position="54"/>
    </location>
</feature>
<feature type="region of interest" description="Disordered" evidence="2">
    <location>
        <begin position="126"/>
        <end position="167"/>
    </location>
</feature>
<reference evidence="3" key="1">
    <citation type="submission" date="2020-11" db="EMBL/GenBank/DDBJ databases">
        <title>Nocardioides sp. nov., isolated from Soil of Cynanchum wilfordii Hemsley rhizosphere.</title>
        <authorList>
            <person name="Lee J.-S."/>
            <person name="Suh M.K."/>
            <person name="Kim J.-S."/>
        </authorList>
    </citation>
    <scope>NUCLEOTIDE SEQUENCE</scope>
    <source>
        <strain evidence="3">KCTC 19275</strain>
    </source>
</reference>
<evidence type="ECO:0000313" key="3">
    <source>
        <dbReference type="EMBL" id="MBF4763024.1"/>
    </source>
</evidence>
<dbReference type="EMBL" id="JADKPN010000003">
    <property type="protein sequence ID" value="MBF4763024.1"/>
    <property type="molecule type" value="Genomic_DNA"/>
</dbReference>